<evidence type="ECO:0000313" key="1">
    <source>
        <dbReference type="EMBL" id="AYV37184.1"/>
    </source>
</evidence>
<sequence length="212" mass="22793">MNQPMALTDGYTFCIAGTGTEYRLCAPYLLPEAVDPIAMQAAANQSLDLHPCAALSRAASRAASRARSAAAFMLLCVGRAAQAEAILREVISAQMVSEDDVARVSSELRLVQVLQRLDRLDEAVSLASQVVERLQPNSLMLHFALHHLGKALVQTGAYDNARAVLSEALSLRQALGKSELIASTQEALSLLPSEEQEAQHPYGQTWHIGQSG</sequence>
<organism evidence="1 2">
    <name type="scientific">Aeromonas veronii</name>
    <dbReference type="NCBI Taxonomy" id="654"/>
    <lineage>
        <taxon>Bacteria</taxon>
        <taxon>Pseudomonadati</taxon>
        <taxon>Pseudomonadota</taxon>
        <taxon>Gammaproteobacteria</taxon>
        <taxon>Aeromonadales</taxon>
        <taxon>Aeromonadaceae</taxon>
        <taxon>Aeromonas</taxon>
    </lineage>
</organism>
<dbReference type="InterPro" id="IPR011990">
    <property type="entry name" value="TPR-like_helical_dom_sf"/>
</dbReference>
<dbReference type="RefSeq" id="WP_123172953.1">
    <property type="nucleotide sequence ID" value="NZ_CP033604.1"/>
</dbReference>
<dbReference type="Pfam" id="PF13181">
    <property type="entry name" value="TPR_8"/>
    <property type="match status" value="1"/>
</dbReference>
<proteinExistence type="predicted"/>
<dbReference type="Proteomes" id="UP000267614">
    <property type="component" value="Chromosome"/>
</dbReference>
<dbReference type="InterPro" id="IPR019734">
    <property type="entry name" value="TPR_rpt"/>
</dbReference>
<dbReference type="Gene3D" id="1.25.40.10">
    <property type="entry name" value="Tetratricopeptide repeat domain"/>
    <property type="match status" value="1"/>
</dbReference>
<dbReference type="SUPFAM" id="SSF48452">
    <property type="entry name" value="TPR-like"/>
    <property type="match status" value="1"/>
</dbReference>
<evidence type="ECO:0000313" key="2">
    <source>
        <dbReference type="Proteomes" id="UP000267614"/>
    </source>
</evidence>
<protein>
    <submittedName>
        <fullName evidence="1">Tetratricopeptide repeat protein</fullName>
    </submittedName>
</protein>
<accession>A0AAN1QEX2</accession>
<reference evidence="1 2" key="1">
    <citation type="submission" date="2018-11" db="EMBL/GenBank/DDBJ databases">
        <title>Complete genome sequence of multidrug-resistant Aeromonas veronii strain MS-18-37.</title>
        <authorList>
            <person name="Abdelhamed H."/>
            <person name="Lawrence M."/>
            <person name="Waldbieser G."/>
        </authorList>
    </citation>
    <scope>NUCLEOTIDE SEQUENCE [LARGE SCALE GENOMIC DNA]</scope>
    <source>
        <strain evidence="1 2">MS-18-37</strain>
    </source>
</reference>
<dbReference type="EMBL" id="CP033604">
    <property type="protein sequence ID" value="AYV37184.1"/>
    <property type="molecule type" value="Genomic_DNA"/>
</dbReference>
<name>A0AAN1QEX2_AERVE</name>
<dbReference type="AlphaFoldDB" id="A0AAN1QEX2"/>
<gene>
    <name evidence="1" type="ORF">EFI48_10305</name>
</gene>